<evidence type="ECO:0000313" key="2">
    <source>
        <dbReference type="EMBL" id="PWV79633.1"/>
    </source>
</evidence>
<reference evidence="2 3" key="1">
    <citation type="submission" date="2018-05" db="EMBL/GenBank/DDBJ databases">
        <title>Genomic Encyclopedia of Type Strains, Phase IV (KMG-IV): sequencing the most valuable type-strain genomes for metagenomic binning, comparative biology and taxonomic classification.</title>
        <authorList>
            <person name="Goeker M."/>
        </authorList>
    </citation>
    <scope>NUCLEOTIDE SEQUENCE [LARGE SCALE GENOMIC DNA]</scope>
    <source>
        <strain evidence="2 3">DSM 44717</strain>
    </source>
</reference>
<gene>
    <name evidence="2" type="ORF">DFR69_102698</name>
</gene>
<evidence type="ECO:0000259" key="1">
    <source>
        <dbReference type="Pfam" id="PF11716"/>
    </source>
</evidence>
<accession>A0A317NXD9</accession>
<comment type="caution">
    <text evidence="2">The sequence shown here is derived from an EMBL/GenBank/DDBJ whole genome shotgun (WGS) entry which is preliminary data.</text>
</comment>
<dbReference type="Proteomes" id="UP000246410">
    <property type="component" value="Unassembled WGS sequence"/>
</dbReference>
<keyword evidence="3" id="KW-1185">Reference proteome</keyword>
<dbReference type="Gene3D" id="1.20.120.450">
    <property type="entry name" value="dinb family like domain"/>
    <property type="match status" value="1"/>
</dbReference>
<dbReference type="NCBIfam" id="TIGR03083">
    <property type="entry name" value="maleylpyruvate isomerase family mycothiol-dependent enzyme"/>
    <property type="match status" value="1"/>
</dbReference>
<dbReference type="GO" id="GO:0046872">
    <property type="term" value="F:metal ion binding"/>
    <property type="evidence" value="ECO:0007669"/>
    <property type="project" value="InterPro"/>
</dbReference>
<dbReference type="InterPro" id="IPR024344">
    <property type="entry name" value="MDMPI_metal-binding"/>
</dbReference>
<dbReference type="RefSeq" id="WP_110036722.1">
    <property type="nucleotide sequence ID" value="NZ_QGTL01000002.1"/>
</dbReference>
<proteinExistence type="predicted"/>
<organism evidence="2 3">
    <name type="scientific">Nocardia neocaledoniensis</name>
    <dbReference type="NCBI Taxonomy" id="236511"/>
    <lineage>
        <taxon>Bacteria</taxon>
        <taxon>Bacillati</taxon>
        <taxon>Actinomycetota</taxon>
        <taxon>Actinomycetes</taxon>
        <taxon>Mycobacteriales</taxon>
        <taxon>Nocardiaceae</taxon>
        <taxon>Nocardia</taxon>
    </lineage>
</organism>
<dbReference type="InterPro" id="IPR034660">
    <property type="entry name" value="DinB/YfiT-like"/>
</dbReference>
<dbReference type="Pfam" id="PF11716">
    <property type="entry name" value="MDMPI_N"/>
    <property type="match status" value="1"/>
</dbReference>
<dbReference type="EMBL" id="QGTL01000002">
    <property type="protein sequence ID" value="PWV79633.1"/>
    <property type="molecule type" value="Genomic_DNA"/>
</dbReference>
<feature type="domain" description="Mycothiol-dependent maleylpyruvate isomerase metal-binding" evidence="1">
    <location>
        <begin position="27"/>
        <end position="173"/>
    </location>
</feature>
<dbReference type="InterPro" id="IPR017517">
    <property type="entry name" value="Maleyloyr_isom"/>
</dbReference>
<protein>
    <submittedName>
        <fullName evidence="2">Uncharacterized protein (TIGR03083 family)</fullName>
    </submittedName>
</protein>
<dbReference type="SUPFAM" id="SSF109854">
    <property type="entry name" value="DinB/YfiT-like putative metalloenzymes"/>
    <property type="match status" value="1"/>
</dbReference>
<name>A0A317NXD9_9NOCA</name>
<sequence length="254" mass="27877">MTTSTPTPTAPRRSATPHAEAVALAATEYERVGRAVAALAPEDWQRPTDCTDWTVHQLVAHMVGMMAMTASIPEMIRQNRIADRRPGGEERRVDALTAHQVARYGAHTPEELRAMIARLAPRATAARRRLPAFVRKLAMPGTEEVNGVDERWTVGYLTDVILTRDPWMHRIDLSRATGTPHEITAEHDGRIVDGVVREWAQRHGGPYRLTLHGPAGGTWAEGDGPALELDAMEFCRILSGRASGTGLLGTEVPF</sequence>
<dbReference type="AlphaFoldDB" id="A0A317NXD9"/>
<evidence type="ECO:0000313" key="3">
    <source>
        <dbReference type="Proteomes" id="UP000246410"/>
    </source>
</evidence>